<name>A0A0F8Z2E5_9ZZZZ</name>
<accession>A0A0F8Z2E5</accession>
<gene>
    <name evidence="1" type="ORF">LCGC14_2748630</name>
</gene>
<reference evidence="1" key="1">
    <citation type="journal article" date="2015" name="Nature">
        <title>Complex archaea that bridge the gap between prokaryotes and eukaryotes.</title>
        <authorList>
            <person name="Spang A."/>
            <person name="Saw J.H."/>
            <person name="Jorgensen S.L."/>
            <person name="Zaremba-Niedzwiedzka K."/>
            <person name="Martijn J."/>
            <person name="Lind A.E."/>
            <person name="van Eijk R."/>
            <person name="Schleper C."/>
            <person name="Guy L."/>
            <person name="Ettema T.J."/>
        </authorList>
    </citation>
    <scope>NUCLEOTIDE SEQUENCE</scope>
</reference>
<feature type="non-terminal residue" evidence="1">
    <location>
        <position position="1"/>
    </location>
</feature>
<comment type="caution">
    <text evidence="1">The sequence shown here is derived from an EMBL/GenBank/DDBJ whole genome shotgun (WGS) entry which is preliminary data.</text>
</comment>
<proteinExistence type="predicted"/>
<dbReference type="EMBL" id="LAZR01050198">
    <property type="protein sequence ID" value="KKK87897.1"/>
    <property type="molecule type" value="Genomic_DNA"/>
</dbReference>
<sequence length="423" mass="47000">TSSQQNIDVNQGTALVDVPIEYMTCNAAAFAEDDVVLIEFTNQDYTTPKVIGFKDNPQPCGARYVIFKCWAEDPGEPPTTYDAHYVVWDAQEAKLADLSAWGGPELAGDYPCSEADLAAWVAATTEIESVACYDWAPAGESTPSNDVSGNDGCGELTNIETSVPLFVGINRPCWNEELDGWASWNYDLNVDYFLPAYRGAISIQGDSYNLEVVAGLGGEGETTCFRLEHTLDEDYSEFLPLFCPGYPDQGDGYKVWDRDYLYARQCPLGQMDNYNWVDQDVDGCSVPYGPILKFPWIQTHWESFDTYFPGISPENLTVDKMARYSGTIMVQYYVFQAAGQYRQRQNLSSCNSANFGAWAYQGAPTRLTDAKIAVDYHSSDITGTDPRDQLSITALEEKVEEAMDAAADEAGEGDQRCIDYFEM</sequence>
<evidence type="ECO:0000313" key="1">
    <source>
        <dbReference type="EMBL" id="KKK87897.1"/>
    </source>
</evidence>
<feature type="non-terminal residue" evidence="1">
    <location>
        <position position="423"/>
    </location>
</feature>
<dbReference type="AlphaFoldDB" id="A0A0F8Z2E5"/>
<protein>
    <submittedName>
        <fullName evidence="1">Uncharacterized protein</fullName>
    </submittedName>
</protein>
<organism evidence="1">
    <name type="scientific">marine sediment metagenome</name>
    <dbReference type="NCBI Taxonomy" id="412755"/>
    <lineage>
        <taxon>unclassified sequences</taxon>
        <taxon>metagenomes</taxon>
        <taxon>ecological metagenomes</taxon>
    </lineage>
</organism>